<dbReference type="Gene3D" id="2.40.50.930">
    <property type="match status" value="1"/>
</dbReference>
<dbReference type="EMBL" id="CAJHNH020001320">
    <property type="protein sequence ID" value="CAG5122556.1"/>
    <property type="molecule type" value="Genomic_DNA"/>
</dbReference>
<comment type="subcellular location">
    <subcellularLocation>
        <location evidence="1">Cytoplasm</location>
        <location evidence="1">Cytoskeleton</location>
        <location evidence="1">Microtubule organizing center</location>
        <location evidence="1">Centrosome</location>
        <location evidence="1">Centriole</location>
    </subcellularLocation>
</comment>
<evidence type="ECO:0000256" key="8">
    <source>
        <dbReference type="ARBA" id="ARBA00022777"/>
    </source>
</evidence>
<evidence type="ECO:0000313" key="20">
    <source>
        <dbReference type="EMBL" id="CAG5122556.1"/>
    </source>
</evidence>
<keyword evidence="11" id="KW-0206">Cytoskeleton</keyword>
<evidence type="ECO:0000256" key="16">
    <source>
        <dbReference type="SAM" id="MobiDB-lite"/>
    </source>
</evidence>
<dbReference type="InterPro" id="IPR046437">
    <property type="entry name" value="Ser_Thr-PK_POLO_box_1_sf"/>
</dbReference>
<comment type="catalytic activity">
    <reaction evidence="13">
        <text>L-threonyl-[protein] + ATP = O-phospho-L-threonyl-[protein] + ADP + H(+)</text>
        <dbReference type="Rhea" id="RHEA:46608"/>
        <dbReference type="Rhea" id="RHEA-COMP:11060"/>
        <dbReference type="Rhea" id="RHEA-COMP:11605"/>
        <dbReference type="ChEBI" id="CHEBI:15378"/>
        <dbReference type="ChEBI" id="CHEBI:30013"/>
        <dbReference type="ChEBI" id="CHEBI:30616"/>
        <dbReference type="ChEBI" id="CHEBI:61977"/>
        <dbReference type="ChEBI" id="CHEBI:456216"/>
        <dbReference type="EC" id="2.7.11.21"/>
    </reaction>
</comment>
<dbReference type="Pfam" id="PF00069">
    <property type="entry name" value="Pkinase"/>
    <property type="match status" value="1"/>
</dbReference>
<evidence type="ECO:0000256" key="1">
    <source>
        <dbReference type="ARBA" id="ARBA00004114"/>
    </source>
</evidence>
<reference evidence="20" key="1">
    <citation type="submission" date="2021-04" db="EMBL/GenBank/DDBJ databases">
        <authorList>
            <consortium name="Molecular Ecology Group"/>
        </authorList>
    </citation>
    <scope>NUCLEOTIDE SEQUENCE</scope>
</reference>
<evidence type="ECO:0000256" key="12">
    <source>
        <dbReference type="ARBA" id="ARBA00030332"/>
    </source>
</evidence>
<feature type="compositionally biased region" description="Basic residues" evidence="16">
    <location>
        <begin position="378"/>
        <end position="389"/>
    </location>
</feature>
<evidence type="ECO:0000256" key="13">
    <source>
        <dbReference type="ARBA" id="ARBA00047802"/>
    </source>
</evidence>
<dbReference type="GO" id="GO:0004674">
    <property type="term" value="F:protein serine/threonine kinase activity"/>
    <property type="evidence" value="ECO:0007669"/>
    <property type="project" value="UniProtKB-KW"/>
</dbReference>
<keyword evidence="4" id="KW-0963">Cytoplasm</keyword>
<dbReference type="SUPFAM" id="SSF82615">
    <property type="entry name" value="Polo-box domain"/>
    <property type="match status" value="1"/>
</dbReference>
<dbReference type="Pfam" id="PF18190">
    <property type="entry name" value="Plk4_PB1"/>
    <property type="match status" value="1"/>
</dbReference>
<feature type="compositionally biased region" description="Polar residues" evidence="16">
    <location>
        <begin position="443"/>
        <end position="453"/>
    </location>
</feature>
<gene>
    <name evidence="20" type="ORF">CUNI_LOCUS8114</name>
</gene>
<feature type="compositionally biased region" description="Polar residues" evidence="16">
    <location>
        <begin position="781"/>
        <end position="796"/>
    </location>
</feature>
<dbReference type="GO" id="GO:0005634">
    <property type="term" value="C:nucleus"/>
    <property type="evidence" value="ECO:0007669"/>
    <property type="project" value="TreeGrafter"/>
</dbReference>
<dbReference type="InterPro" id="IPR033698">
    <property type="entry name" value="POLO_box_Plk4_2"/>
</dbReference>
<dbReference type="Proteomes" id="UP000678393">
    <property type="component" value="Unassembled WGS sequence"/>
</dbReference>
<evidence type="ECO:0000256" key="7">
    <source>
        <dbReference type="ARBA" id="ARBA00022741"/>
    </source>
</evidence>
<evidence type="ECO:0000259" key="17">
    <source>
        <dbReference type="PROSITE" id="PS50011"/>
    </source>
</evidence>
<evidence type="ECO:0000256" key="11">
    <source>
        <dbReference type="ARBA" id="ARBA00023212"/>
    </source>
</evidence>
<feature type="region of interest" description="Disordered" evidence="16">
    <location>
        <begin position="289"/>
        <end position="453"/>
    </location>
</feature>
<evidence type="ECO:0000256" key="5">
    <source>
        <dbReference type="ARBA" id="ARBA00022527"/>
    </source>
</evidence>
<accession>A0A8S3Z6U5</accession>
<dbReference type="InterPro" id="IPR008266">
    <property type="entry name" value="Tyr_kinase_AS"/>
</dbReference>
<evidence type="ECO:0000256" key="6">
    <source>
        <dbReference type="ARBA" id="ARBA00022679"/>
    </source>
</evidence>
<evidence type="ECO:0000256" key="4">
    <source>
        <dbReference type="ARBA" id="ARBA00022490"/>
    </source>
</evidence>
<dbReference type="Gene3D" id="3.30.1120.130">
    <property type="match status" value="1"/>
</dbReference>
<sequence>MSELSKGTGIENYEVRHLLGKGGFACVYSGYDKVKKIEVAIKMIEQKKIKSGHLYNRVKQEVAIHFRLKHPSVLELYDVFQDSNYVYLILELCHNGQMQQYLDTHSKTLTEDEARAVMHQVIEGILYLHSHGIVHRDLSLANLLLTKDMHVKISDFGVSTTLEDPNQKHYTMCGTPNYMSPEIITRSAHGQETDVWSLGVMLYICLVGKRPFESGGVHSTLKRVVQGEYELPGTLSPEASDLIQKMLRKAENRISIQDILTHPFMRVKPAAAKITNKIADMSMDSGCGTISSTKHSTSSSSSNLYAPSRRNQPMPAFPLQQFETHKEENRSNMSIGSSSSGSRSLSYISQSSSLSDRHPPSPPVRERDSQSEEELRRSKAAMRNIKKHLSQPQNIHSAAHREVEAKSAATNQPHFHSLQSNDHQTAQRQYQTFDPRRYKDPDCSSNYNNSGLQPVQHSERVDQYRGSQQLQQMSQNISVDPQNMQTQDLACTVYNFVAKDETQKRLKNSQPVELFSSPEPASRKVKLTEKEMQHCLTTKKKTTLKSDKKRASPELYSLGPAFSTQGLTPLRQKSSVAVMNILESGNIVVEFTVKKGQVETVSDVIIISSDGMQVTRYKPEVAIPVGDHPTLIPEHCETFVYPHFPEKLVKKYMFAAKMVKILKDKLPKVTIYTSRAKCCLTESSSFSVEFYDGVRALSDGKSVQIIDSDGTSLTLTSAELNPRLSQETLEMLEYVQQCRDLCIKIDQAISSVQALVPGTDRLFPITIGSTSAPLRLKPAQGSGSDSNAHKQMTGDSATTCALTSMSQMSSPSNSDSSLARAELPGSDVRCQTFVPGVGWASQKANGDTSILFQDGTRLGLTATKVIYCTLSGSSSEYSRREDFPVEVRNKLVHVGEVVKIIQAKSQVTSTSARSSSSSSAK</sequence>
<keyword evidence="8" id="KW-0418">Kinase</keyword>
<keyword evidence="9 15" id="KW-0067">ATP-binding</keyword>
<dbReference type="PROSITE" id="PS00107">
    <property type="entry name" value="PROTEIN_KINASE_ATP"/>
    <property type="match status" value="1"/>
</dbReference>
<keyword evidence="5" id="KW-0723">Serine/threonine-protein kinase</keyword>
<dbReference type="AlphaFoldDB" id="A0A8S3Z6U5"/>
<evidence type="ECO:0000256" key="14">
    <source>
        <dbReference type="ARBA" id="ARBA00048347"/>
    </source>
</evidence>
<dbReference type="PROSITE" id="PS50011">
    <property type="entry name" value="PROTEIN_KINASE_DOM"/>
    <property type="match status" value="1"/>
</dbReference>
<evidence type="ECO:0000256" key="15">
    <source>
        <dbReference type="PROSITE-ProRule" id="PRU10141"/>
    </source>
</evidence>
<feature type="binding site" evidence="15">
    <location>
        <position position="42"/>
    </location>
    <ligand>
        <name>ATP</name>
        <dbReference type="ChEBI" id="CHEBI:30616"/>
    </ligand>
</feature>
<feature type="compositionally biased region" description="Polar residues" evidence="16">
    <location>
        <begin position="408"/>
        <end position="432"/>
    </location>
</feature>
<keyword evidence="6" id="KW-0808">Transferase</keyword>
<evidence type="ECO:0000259" key="18">
    <source>
        <dbReference type="PROSITE" id="PS51984"/>
    </source>
</evidence>
<dbReference type="Pfam" id="PF18409">
    <property type="entry name" value="Plk4_PB2"/>
    <property type="match status" value="1"/>
</dbReference>
<evidence type="ECO:0000256" key="2">
    <source>
        <dbReference type="ARBA" id="ARBA00012424"/>
    </source>
</evidence>
<dbReference type="SUPFAM" id="SSF56112">
    <property type="entry name" value="Protein kinase-like (PK-like)"/>
    <property type="match status" value="1"/>
</dbReference>
<dbReference type="PROSITE" id="PS51984">
    <property type="entry name" value="CPB1"/>
    <property type="match status" value="1"/>
</dbReference>
<dbReference type="InterPro" id="IPR047108">
    <property type="entry name" value="Plk4-like_POLO_box_2_sf"/>
</dbReference>
<dbReference type="EC" id="2.7.11.21" evidence="2"/>
<dbReference type="InterPro" id="IPR033699">
    <property type="entry name" value="POLO_box_Plk4_1"/>
</dbReference>
<dbReference type="Gene3D" id="3.30.1120.120">
    <property type="match status" value="1"/>
</dbReference>
<keyword evidence="10" id="KW-0832">Ubl conjugation</keyword>
<feature type="compositionally biased region" description="Basic and acidic residues" evidence="16">
    <location>
        <begin position="355"/>
        <end position="377"/>
    </location>
</feature>
<keyword evidence="7 15" id="KW-0547">Nucleotide-binding</keyword>
<comment type="catalytic activity">
    <reaction evidence="14">
        <text>L-seryl-[protein] + ATP = O-phospho-L-seryl-[protein] + ADP + H(+)</text>
        <dbReference type="Rhea" id="RHEA:17989"/>
        <dbReference type="Rhea" id="RHEA-COMP:9863"/>
        <dbReference type="Rhea" id="RHEA-COMP:11604"/>
        <dbReference type="ChEBI" id="CHEBI:15378"/>
        <dbReference type="ChEBI" id="CHEBI:29999"/>
        <dbReference type="ChEBI" id="CHEBI:30616"/>
        <dbReference type="ChEBI" id="CHEBI:83421"/>
        <dbReference type="ChEBI" id="CHEBI:456216"/>
        <dbReference type="EC" id="2.7.11.21"/>
    </reaction>
</comment>
<dbReference type="PANTHER" id="PTHR24345">
    <property type="entry name" value="SERINE/THREONINE-PROTEIN KINASE PLK"/>
    <property type="match status" value="1"/>
</dbReference>
<dbReference type="FunFam" id="1.10.510.10:FF:000576">
    <property type="entry name" value="Serine/threonine-protein kinase PLK4"/>
    <property type="match status" value="1"/>
</dbReference>
<feature type="region of interest" description="Disordered" evidence="16">
    <location>
        <begin position="774"/>
        <end position="796"/>
    </location>
</feature>
<dbReference type="OrthoDB" id="10004143at2759"/>
<dbReference type="Gene3D" id="1.10.510.10">
    <property type="entry name" value="Transferase(Phosphotransferase) domain 1"/>
    <property type="match status" value="1"/>
</dbReference>
<dbReference type="FunFam" id="3.30.200.20:FF:000042">
    <property type="entry name" value="Aurora kinase A"/>
    <property type="match status" value="1"/>
</dbReference>
<evidence type="ECO:0000256" key="9">
    <source>
        <dbReference type="ARBA" id="ARBA00022840"/>
    </source>
</evidence>
<dbReference type="InterPro" id="IPR017441">
    <property type="entry name" value="Protein_kinase_ATP_BS"/>
</dbReference>
<comment type="caution">
    <text evidence="20">The sequence shown here is derived from an EMBL/GenBank/DDBJ whole genome shotgun (WGS) entry which is preliminary data.</text>
</comment>
<dbReference type="PANTHER" id="PTHR24345:SF91">
    <property type="entry name" value="SERINE_THREONINE-PROTEIN KINASE PLK4"/>
    <property type="match status" value="1"/>
</dbReference>
<dbReference type="InterPro" id="IPR000719">
    <property type="entry name" value="Prot_kinase_dom"/>
</dbReference>
<feature type="compositionally biased region" description="Low complexity" evidence="16">
    <location>
        <begin position="289"/>
        <end position="302"/>
    </location>
</feature>
<name>A0A8S3Z6U5_9EUPU</name>
<feature type="domain" description="Cryptic POLO box 1 (CPB1)" evidence="18">
    <location>
        <begin position="554"/>
        <end position="665"/>
    </location>
</feature>
<feature type="compositionally biased region" description="Low complexity" evidence="16">
    <location>
        <begin position="331"/>
        <end position="354"/>
    </location>
</feature>
<evidence type="ECO:0000256" key="10">
    <source>
        <dbReference type="ARBA" id="ARBA00022843"/>
    </source>
</evidence>
<dbReference type="GO" id="GO:0005814">
    <property type="term" value="C:centriole"/>
    <property type="evidence" value="ECO:0007669"/>
    <property type="project" value="UniProtKB-SubCell"/>
</dbReference>
<dbReference type="PROSITE" id="PS00109">
    <property type="entry name" value="PROTEIN_KINASE_TYR"/>
    <property type="match status" value="1"/>
</dbReference>
<protein>
    <recommendedName>
        <fullName evidence="3">Serine/threonine-protein kinase PLK4</fullName>
        <ecNumber evidence="2">2.7.11.21</ecNumber>
    </recommendedName>
    <alternativeName>
        <fullName evidence="12">Polo-like kinase 4</fullName>
    </alternativeName>
</protein>
<organism evidence="20 21">
    <name type="scientific">Candidula unifasciata</name>
    <dbReference type="NCBI Taxonomy" id="100452"/>
    <lineage>
        <taxon>Eukaryota</taxon>
        <taxon>Metazoa</taxon>
        <taxon>Spiralia</taxon>
        <taxon>Lophotrochozoa</taxon>
        <taxon>Mollusca</taxon>
        <taxon>Gastropoda</taxon>
        <taxon>Heterobranchia</taxon>
        <taxon>Euthyneura</taxon>
        <taxon>Panpulmonata</taxon>
        <taxon>Eupulmonata</taxon>
        <taxon>Stylommatophora</taxon>
        <taxon>Helicina</taxon>
        <taxon>Helicoidea</taxon>
        <taxon>Geomitridae</taxon>
        <taxon>Candidula</taxon>
    </lineage>
</organism>
<dbReference type="PROSITE" id="PS51985">
    <property type="entry name" value="CPB2"/>
    <property type="match status" value="1"/>
</dbReference>
<keyword evidence="21" id="KW-1185">Reference proteome</keyword>
<feature type="domain" description="Cryptic POLO box 2 (CPB2)" evidence="19">
    <location>
        <begin position="666"/>
        <end position="777"/>
    </location>
</feature>
<evidence type="ECO:0000259" key="19">
    <source>
        <dbReference type="PROSITE" id="PS51985"/>
    </source>
</evidence>
<proteinExistence type="predicted"/>
<evidence type="ECO:0000313" key="21">
    <source>
        <dbReference type="Proteomes" id="UP000678393"/>
    </source>
</evidence>
<feature type="domain" description="Protein kinase" evidence="17">
    <location>
        <begin position="13"/>
        <end position="265"/>
    </location>
</feature>
<dbReference type="InterPro" id="IPR011009">
    <property type="entry name" value="Kinase-like_dom_sf"/>
</dbReference>
<evidence type="ECO:0000256" key="3">
    <source>
        <dbReference type="ARBA" id="ARBA00020245"/>
    </source>
</evidence>
<dbReference type="GO" id="GO:0005524">
    <property type="term" value="F:ATP binding"/>
    <property type="evidence" value="ECO:0007669"/>
    <property type="project" value="UniProtKB-UniRule"/>
</dbReference>